<dbReference type="PANTHER" id="PTHR10177">
    <property type="entry name" value="CYCLINS"/>
    <property type="match status" value="1"/>
</dbReference>
<name>A0A485NNA4_LYNPA</name>
<dbReference type="InterPro" id="IPR006671">
    <property type="entry name" value="Cyclin_N"/>
</dbReference>
<dbReference type="Gene3D" id="1.10.472.10">
    <property type="entry name" value="Cyclin-like"/>
    <property type="match status" value="1"/>
</dbReference>
<evidence type="ECO:0000259" key="2">
    <source>
        <dbReference type="SMART" id="SM00385"/>
    </source>
</evidence>
<evidence type="ECO:0000313" key="4">
    <source>
        <dbReference type="Proteomes" id="UP000386466"/>
    </source>
</evidence>
<dbReference type="Proteomes" id="UP000386466">
    <property type="component" value="Unassembled WGS sequence"/>
</dbReference>
<accession>A0A485NNA4</accession>
<dbReference type="SUPFAM" id="SSF47954">
    <property type="entry name" value="Cyclin-like"/>
    <property type="match status" value="1"/>
</dbReference>
<dbReference type="InterPro" id="IPR013763">
    <property type="entry name" value="Cyclin-like_dom"/>
</dbReference>
<proteinExistence type="inferred from homology"/>
<gene>
    <name evidence="3" type="ORF">LYPA_23C007373</name>
</gene>
<keyword evidence="4" id="KW-1185">Reference proteome</keyword>
<evidence type="ECO:0000313" key="3">
    <source>
        <dbReference type="EMBL" id="VFV34097.1"/>
    </source>
</evidence>
<feature type="domain" description="Cyclin-like" evidence="2">
    <location>
        <begin position="62"/>
        <end position="146"/>
    </location>
</feature>
<sequence>MCIHTRPEGQVRISAAQFFPSYQRIYVSPLCLPPGKLPRFFWLVPDADLLCVTAESRCKLLSWLIPVHRQFRLSFESLCLAVNTLDRFLTTTPVAADCFQLLGVTSLLIACKQAPRGEKWRCTRHARGAPATREAAPGPVLRCLLPAATLQPRVHRAAQTALQPRRTDHQLLLGAFHSRPRGGRAG</sequence>
<reference evidence="3 4" key="1">
    <citation type="submission" date="2019-01" db="EMBL/GenBank/DDBJ databases">
        <authorList>
            <person name="Alioto T."/>
            <person name="Alioto T."/>
        </authorList>
    </citation>
    <scope>NUCLEOTIDE SEQUENCE [LARGE SCALE GENOMIC DNA]</scope>
</reference>
<protein>
    <submittedName>
        <fullName evidence="3">Cyclin-o isoform 1</fullName>
    </submittedName>
</protein>
<evidence type="ECO:0000256" key="1">
    <source>
        <dbReference type="RuleBase" id="RU000383"/>
    </source>
</evidence>
<dbReference type="AlphaFoldDB" id="A0A485NNA4"/>
<dbReference type="Pfam" id="PF00134">
    <property type="entry name" value="Cyclin_N"/>
    <property type="match status" value="1"/>
</dbReference>
<comment type="similarity">
    <text evidence="1">Belongs to the cyclin family.</text>
</comment>
<dbReference type="InterPro" id="IPR039361">
    <property type="entry name" value="Cyclin"/>
</dbReference>
<organism evidence="3 4">
    <name type="scientific">Lynx pardinus</name>
    <name type="common">Iberian lynx</name>
    <name type="synonym">Felis pardina</name>
    <dbReference type="NCBI Taxonomy" id="191816"/>
    <lineage>
        <taxon>Eukaryota</taxon>
        <taxon>Metazoa</taxon>
        <taxon>Chordata</taxon>
        <taxon>Craniata</taxon>
        <taxon>Vertebrata</taxon>
        <taxon>Euteleostomi</taxon>
        <taxon>Mammalia</taxon>
        <taxon>Eutheria</taxon>
        <taxon>Laurasiatheria</taxon>
        <taxon>Carnivora</taxon>
        <taxon>Feliformia</taxon>
        <taxon>Felidae</taxon>
        <taxon>Felinae</taxon>
        <taxon>Lynx</taxon>
    </lineage>
</organism>
<dbReference type="InterPro" id="IPR036915">
    <property type="entry name" value="Cyclin-like_sf"/>
</dbReference>
<keyword evidence="1" id="KW-0195">Cyclin</keyword>
<dbReference type="EMBL" id="CAAGRJ010019206">
    <property type="protein sequence ID" value="VFV34097.1"/>
    <property type="molecule type" value="Genomic_DNA"/>
</dbReference>
<dbReference type="SMART" id="SM00385">
    <property type="entry name" value="CYCLIN"/>
    <property type="match status" value="1"/>
</dbReference>